<evidence type="ECO:0000313" key="1">
    <source>
        <dbReference type="EMBL" id="CAA9567911.1"/>
    </source>
</evidence>
<organism evidence="1">
    <name type="scientific">uncultured Truepera sp</name>
    <dbReference type="NCBI Taxonomy" id="543023"/>
    <lineage>
        <taxon>Bacteria</taxon>
        <taxon>Thermotogati</taxon>
        <taxon>Deinococcota</taxon>
        <taxon>Deinococci</taxon>
        <taxon>Trueperales</taxon>
        <taxon>Trueperaceae</taxon>
        <taxon>Truepera</taxon>
        <taxon>environmental samples</taxon>
    </lineage>
</organism>
<accession>A0A6J4V7W6</accession>
<sequence>DRDGAAVNARRVGLAGDDAASPGRARRHVQRACRRGQYRPRGHHLVRRARRCCSRPLRRAARHNSEPASRRRLRAVARAAGGGGGRRRSRLAARLHLDPLQGRSGHLRNCDQPYGDRAPGGYPDRLIRQLVEQRAHPQPSAGVGRRRDVVQPARLLGVRAGAGHVLRPLSHPLRVAAARGRRASRGGGQRRRRCPADALLRRRHLGGPGGARRRLFEHRQPQPVHLGDVGWARLYRAGGAYLRQVAPARRLGRDAAFRRVRGGGDAVGWQPADAADHRTEPSLYPDDVRAGRVYRALGRAARYRQALRQI</sequence>
<dbReference type="AlphaFoldDB" id="A0A6J4V7W6"/>
<dbReference type="EMBL" id="CADCWP010000090">
    <property type="protein sequence ID" value="CAA9567911.1"/>
    <property type="molecule type" value="Genomic_DNA"/>
</dbReference>
<proteinExistence type="predicted"/>
<protein>
    <submittedName>
        <fullName evidence="1">Uncharacterized protein</fullName>
    </submittedName>
</protein>
<feature type="non-terminal residue" evidence="1">
    <location>
        <position position="310"/>
    </location>
</feature>
<gene>
    <name evidence="1" type="ORF">AVDCRST_MAG86-1362</name>
</gene>
<reference evidence="1" key="1">
    <citation type="submission" date="2020-02" db="EMBL/GenBank/DDBJ databases">
        <authorList>
            <person name="Meier V. D."/>
        </authorList>
    </citation>
    <scope>NUCLEOTIDE SEQUENCE</scope>
    <source>
        <strain evidence="1">AVDCRST_MAG86</strain>
    </source>
</reference>
<name>A0A6J4V7W6_9DEIN</name>
<feature type="non-terminal residue" evidence="1">
    <location>
        <position position="1"/>
    </location>
</feature>